<proteinExistence type="predicted"/>
<dbReference type="InParanoid" id="A0A6I9S6D5"/>
<accession>A0A6I9S6D5</accession>
<feature type="compositionally biased region" description="Basic and acidic residues" evidence="1">
    <location>
        <begin position="191"/>
        <end position="216"/>
    </location>
</feature>
<keyword evidence="3" id="KW-1185">Reference proteome</keyword>
<name>A0A6I9S6D5_ELAGV</name>
<feature type="domain" description="DUF3741" evidence="2">
    <location>
        <begin position="57"/>
        <end position="77"/>
    </location>
</feature>
<feature type="compositionally biased region" description="Basic and acidic residues" evidence="1">
    <location>
        <begin position="171"/>
        <end position="183"/>
    </location>
</feature>
<reference evidence="4" key="1">
    <citation type="submission" date="2025-08" db="UniProtKB">
        <authorList>
            <consortium name="RefSeq"/>
        </authorList>
    </citation>
    <scope>IDENTIFICATION</scope>
</reference>
<evidence type="ECO:0000256" key="1">
    <source>
        <dbReference type="SAM" id="MobiDB-lite"/>
    </source>
</evidence>
<dbReference type="GeneID" id="105057099"/>
<feature type="region of interest" description="Disordered" evidence="1">
    <location>
        <begin position="161"/>
        <end position="244"/>
    </location>
</feature>
<evidence type="ECO:0000313" key="3">
    <source>
        <dbReference type="Proteomes" id="UP000504607"/>
    </source>
</evidence>
<protein>
    <submittedName>
        <fullName evidence="4">Uncharacterized protein LOC105057099</fullName>
    </submittedName>
</protein>
<dbReference type="PANTHER" id="PTHR35499">
    <property type="entry name" value="OS05G0128300 PROTEIN"/>
    <property type="match status" value="1"/>
</dbReference>
<dbReference type="Pfam" id="PF14383">
    <property type="entry name" value="VARLMGL"/>
    <property type="match status" value="1"/>
</dbReference>
<dbReference type="AlphaFoldDB" id="A0A6I9S6D5"/>
<sequence>MKISSSFYLPSNDAAADGCSSGILRRFLCGSLHRNDCRESEQSHGINAAFGQEWKVEQETMPSPGIVARLMGLESMPVYPCAASELVARSRSTNSLESWPGFLSKRSHSPQFKTLQSFHETPTYLKQENDDFLLLSFMSDDREEAMASNGMRTRMDFREMKEKKKGGHKARVVEKKSRTERRIREKKNKNKTVEQQHGHKENLPERKHGEVKDSAVRRSRKKDVHSKGCQGTKAADSIQSIEQREMPIMLDRSNLKEKLENARGKVELECSSQNSSPVSVLDLAYIDCDYRNNTNSPSTEEQKQPIRQSSRRKLPPNYENVNCSTPNIGLVTFSRDGGMSSLDEESKRSRNQEQACPDFSDILGKICRLAEEDLKNSTWISKETSRAQHFGEIAADLGVEILDLLLYEAVCELPNCIA</sequence>
<dbReference type="PANTHER" id="PTHR35499:SF1">
    <property type="entry name" value="DUF3741 DOMAIN-CONTAINING PROTEIN"/>
    <property type="match status" value="1"/>
</dbReference>
<dbReference type="InterPro" id="IPR032795">
    <property type="entry name" value="DUF3741-assoc"/>
</dbReference>
<organism evidence="3 4">
    <name type="scientific">Elaeis guineensis var. tenera</name>
    <name type="common">Oil palm</name>
    <dbReference type="NCBI Taxonomy" id="51953"/>
    <lineage>
        <taxon>Eukaryota</taxon>
        <taxon>Viridiplantae</taxon>
        <taxon>Streptophyta</taxon>
        <taxon>Embryophyta</taxon>
        <taxon>Tracheophyta</taxon>
        <taxon>Spermatophyta</taxon>
        <taxon>Magnoliopsida</taxon>
        <taxon>Liliopsida</taxon>
        <taxon>Arecaceae</taxon>
        <taxon>Arecoideae</taxon>
        <taxon>Cocoseae</taxon>
        <taxon>Elaeidinae</taxon>
        <taxon>Elaeis</taxon>
    </lineage>
</organism>
<dbReference type="RefSeq" id="XP_010937856.1">
    <property type="nucleotide sequence ID" value="XM_010939554.3"/>
</dbReference>
<dbReference type="OrthoDB" id="1924799at2759"/>
<feature type="region of interest" description="Disordered" evidence="1">
    <location>
        <begin position="291"/>
        <end position="319"/>
    </location>
</feature>
<dbReference type="KEGG" id="egu:105057099"/>
<evidence type="ECO:0000313" key="4">
    <source>
        <dbReference type="RefSeq" id="XP_010937856.1"/>
    </source>
</evidence>
<evidence type="ECO:0000259" key="2">
    <source>
        <dbReference type="Pfam" id="PF14383"/>
    </source>
</evidence>
<dbReference type="Proteomes" id="UP000504607">
    <property type="component" value="Chromosome 14"/>
</dbReference>
<feature type="region of interest" description="Disordered" evidence="1">
    <location>
        <begin position="334"/>
        <end position="354"/>
    </location>
</feature>
<gene>
    <name evidence="4" type="primary">LOC105057099</name>
</gene>